<dbReference type="GO" id="GO:0005615">
    <property type="term" value="C:extracellular space"/>
    <property type="evidence" value="ECO:0007669"/>
    <property type="project" value="TreeGrafter"/>
</dbReference>
<evidence type="ECO:0000256" key="4">
    <source>
        <dbReference type="SAM" id="SignalP"/>
    </source>
</evidence>
<dbReference type="FunCoup" id="A0A067R2T1">
    <property type="interactions" value="17"/>
</dbReference>
<dbReference type="GO" id="GO:0031012">
    <property type="term" value="C:extracellular matrix"/>
    <property type="evidence" value="ECO:0007669"/>
    <property type="project" value="TreeGrafter"/>
</dbReference>
<evidence type="ECO:0000256" key="2">
    <source>
        <dbReference type="PROSITE-ProRule" id="PRU00497"/>
    </source>
</evidence>
<evidence type="ECO:0000256" key="1">
    <source>
        <dbReference type="ARBA" id="ARBA00022460"/>
    </source>
</evidence>
<dbReference type="InParanoid" id="A0A067R2T1"/>
<feature type="compositionally biased region" description="Gly residues" evidence="3">
    <location>
        <begin position="141"/>
        <end position="163"/>
    </location>
</feature>
<dbReference type="InterPro" id="IPR031311">
    <property type="entry name" value="CHIT_BIND_RR_consensus"/>
</dbReference>
<dbReference type="Proteomes" id="UP000027135">
    <property type="component" value="Unassembled WGS sequence"/>
</dbReference>
<dbReference type="PANTHER" id="PTHR12236:SF79">
    <property type="entry name" value="CUTICULAR PROTEIN 50CB-RELATED"/>
    <property type="match status" value="1"/>
</dbReference>
<dbReference type="PANTHER" id="PTHR12236">
    <property type="entry name" value="STRUCTURAL CONTITUENT OF CUTICLE"/>
    <property type="match status" value="1"/>
</dbReference>
<name>A0A067R2T1_ZOONE</name>
<feature type="signal peptide" evidence="4">
    <location>
        <begin position="1"/>
        <end position="24"/>
    </location>
</feature>
<protein>
    <submittedName>
        <fullName evidence="5">Pro-resilin</fullName>
    </submittedName>
</protein>
<dbReference type="AlphaFoldDB" id="A0A067R2T1"/>
<evidence type="ECO:0000313" key="6">
    <source>
        <dbReference type="Proteomes" id="UP000027135"/>
    </source>
</evidence>
<evidence type="ECO:0000256" key="3">
    <source>
        <dbReference type="SAM" id="MobiDB-lite"/>
    </source>
</evidence>
<dbReference type="PRINTS" id="PR00947">
    <property type="entry name" value="CUTICLE"/>
</dbReference>
<dbReference type="PROSITE" id="PS00233">
    <property type="entry name" value="CHIT_BIND_RR_1"/>
    <property type="match status" value="1"/>
</dbReference>
<dbReference type="STRING" id="136037.A0A067R2T1"/>
<dbReference type="InterPro" id="IPR051217">
    <property type="entry name" value="Insect_Cuticle_Struc_Prot"/>
</dbReference>
<dbReference type="eggNOG" id="ENOG502S5F7">
    <property type="taxonomic scope" value="Eukaryota"/>
</dbReference>
<organism evidence="5 6">
    <name type="scientific">Zootermopsis nevadensis</name>
    <name type="common">Dampwood termite</name>
    <dbReference type="NCBI Taxonomy" id="136037"/>
    <lineage>
        <taxon>Eukaryota</taxon>
        <taxon>Metazoa</taxon>
        <taxon>Ecdysozoa</taxon>
        <taxon>Arthropoda</taxon>
        <taxon>Hexapoda</taxon>
        <taxon>Insecta</taxon>
        <taxon>Pterygota</taxon>
        <taxon>Neoptera</taxon>
        <taxon>Polyneoptera</taxon>
        <taxon>Dictyoptera</taxon>
        <taxon>Blattodea</taxon>
        <taxon>Blattoidea</taxon>
        <taxon>Termitoidae</taxon>
        <taxon>Termopsidae</taxon>
        <taxon>Zootermopsis</taxon>
    </lineage>
</organism>
<feature type="chain" id="PRO_5001644697" evidence="4">
    <location>
        <begin position="25"/>
        <end position="173"/>
    </location>
</feature>
<reference evidence="5 6" key="1">
    <citation type="journal article" date="2014" name="Nat. Commun.">
        <title>Molecular traces of alternative social organization in a termite genome.</title>
        <authorList>
            <person name="Terrapon N."/>
            <person name="Li C."/>
            <person name="Robertson H.M."/>
            <person name="Ji L."/>
            <person name="Meng X."/>
            <person name="Booth W."/>
            <person name="Chen Z."/>
            <person name="Childers C.P."/>
            <person name="Glastad K.M."/>
            <person name="Gokhale K."/>
            <person name="Gowin J."/>
            <person name="Gronenberg W."/>
            <person name="Hermansen R.A."/>
            <person name="Hu H."/>
            <person name="Hunt B.G."/>
            <person name="Huylmans A.K."/>
            <person name="Khalil S.M."/>
            <person name="Mitchell R.D."/>
            <person name="Munoz-Torres M.C."/>
            <person name="Mustard J.A."/>
            <person name="Pan H."/>
            <person name="Reese J.T."/>
            <person name="Scharf M.E."/>
            <person name="Sun F."/>
            <person name="Vogel H."/>
            <person name="Xiao J."/>
            <person name="Yang W."/>
            <person name="Yang Z."/>
            <person name="Yang Z."/>
            <person name="Zhou J."/>
            <person name="Zhu J."/>
            <person name="Brent C.S."/>
            <person name="Elsik C.G."/>
            <person name="Goodisman M.A."/>
            <person name="Liberles D.A."/>
            <person name="Roe R.M."/>
            <person name="Vargo E.L."/>
            <person name="Vilcinskas A."/>
            <person name="Wang J."/>
            <person name="Bornberg-Bauer E."/>
            <person name="Korb J."/>
            <person name="Zhang G."/>
            <person name="Liebig J."/>
        </authorList>
    </citation>
    <scope>NUCLEOTIDE SEQUENCE [LARGE SCALE GENOMIC DNA]</scope>
    <source>
        <tissue evidence="5">Whole organism</tissue>
    </source>
</reference>
<keyword evidence="1 2" id="KW-0193">Cuticle</keyword>
<keyword evidence="6" id="KW-1185">Reference proteome</keyword>
<dbReference type="PROSITE" id="PS51155">
    <property type="entry name" value="CHIT_BIND_RR_2"/>
    <property type="match status" value="1"/>
</dbReference>
<gene>
    <name evidence="5" type="ORF">L798_12603</name>
</gene>
<keyword evidence="4" id="KW-0732">Signal</keyword>
<proteinExistence type="predicted"/>
<sequence>MAHSKITYAVFLVAVITAVDMVCAGQLGGPSFGGGGYSGRPSSSYGAPGFGGYSGGGGSFGGGAGGYDGGQPTPYNFQYAVRDAASGNDYKQQESSDGRTVQGEYRVLLPDGRNQIVKYRADDATGFNADVQYEGQASFPSGGGGFGGGHGAFGGRGGGGGGSNAYLPPGYKK</sequence>
<dbReference type="OrthoDB" id="6365837at2759"/>
<dbReference type="InterPro" id="IPR000618">
    <property type="entry name" value="Insect_cuticle"/>
</dbReference>
<feature type="region of interest" description="Disordered" evidence="3">
    <location>
        <begin position="138"/>
        <end position="173"/>
    </location>
</feature>
<dbReference type="OMA" id="DHYSGAN"/>
<dbReference type="EMBL" id="KK852950">
    <property type="protein sequence ID" value="KDR13343.1"/>
    <property type="molecule type" value="Genomic_DNA"/>
</dbReference>
<accession>A0A067R2T1</accession>
<evidence type="ECO:0000313" key="5">
    <source>
        <dbReference type="EMBL" id="KDR13343.1"/>
    </source>
</evidence>
<dbReference type="Pfam" id="PF00379">
    <property type="entry name" value="Chitin_bind_4"/>
    <property type="match status" value="1"/>
</dbReference>
<dbReference type="GO" id="GO:0042302">
    <property type="term" value="F:structural constituent of cuticle"/>
    <property type="evidence" value="ECO:0007669"/>
    <property type="project" value="UniProtKB-UniRule"/>
</dbReference>